<evidence type="ECO:0000256" key="1">
    <source>
        <dbReference type="ARBA" id="ARBA00022884"/>
    </source>
</evidence>
<evidence type="ECO:0000256" key="3">
    <source>
        <dbReference type="SAM" id="MobiDB-lite"/>
    </source>
</evidence>
<evidence type="ECO:0000313" key="5">
    <source>
        <dbReference type="EMBL" id="KAF7987986.1"/>
    </source>
</evidence>
<dbReference type="SMART" id="SM00360">
    <property type="entry name" value="RRM"/>
    <property type="match status" value="1"/>
</dbReference>
<keyword evidence="6" id="KW-1185">Reference proteome</keyword>
<name>A0A834XJ72_APHGI</name>
<comment type="caution">
    <text evidence="5">The sequence shown here is derived from an EMBL/GenBank/DDBJ whole genome shotgun (WGS) entry which is preliminary data.</text>
</comment>
<dbReference type="Pfam" id="PF00076">
    <property type="entry name" value="RRM_1"/>
    <property type="match status" value="1"/>
</dbReference>
<dbReference type="Gene3D" id="3.30.70.330">
    <property type="match status" value="1"/>
</dbReference>
<organism evidence="5 6">
    <name type="scientific">Aphidius gifuensis</name>
    <name type="common">Parasitoid wasp</name>
    <dbReference type="NCBI Taxonomy" id="684658"/>
    <lineage>
        <taxon>Eukaryota</taxon>
        <taxon>Metazoa</taxon>
        <taxon>Ecdysozoa</taxon>
        <taxon>Arthropoda</taxon>
        <taxon>Hexapoda</taxon>
        <taxon>Insecta</taxon>
        <taxon>Pterygota</taxon>
        <taxon>Neoptera</taxon>
        <taxon>Endopterygota</taxon>
        <taxon>Hymenoptera</taxon>
        <taxon>Apocrita</taxon>
        <taxon>Ichneumonoidea</taxon>
        <taxon>Braconidae</taxon>
        <taxon>Aphidiinae</taxon>
        <taxon>Aphidius</taxon>
    </lineage>
</organism>
<feature type="domain" description="RRM" evidence="4">
    <location>
        <begin position="86"/>
        <end position="148"/>
    </location>
</feature>
<evidence type="ECO:0000313" key="6">
    <source>
        <dbReference type="Proteomes" id="UP000639338"/>
    </source>
</evidence>
<gene>
    <name evidence="5" type="ORF">HCN44_004802</name>
</gene>
<sequence length="232" mass="25634">MSVYPSSVWKSIEEKFCGEKVLPLLLYSDDFKVNDPCGGHQGIGNAYAFVIFQILDMAHRCKVELSGQYIGKFQCKIGYGKATPTTRIWVSGLGPWASVLQLEREFDRFGEIKKIDYIKGDSNGYILYDSINAAQAAVKEMRGFPLGGAEQENSPAEFRPRPTAEYEPYPTEPPEFSGYVPRGFSGRGGSGPWHDRRGSGRNGSGPYGGGCGGAYPDNYVRDEPDWPTISFN</sequence>
<accession>A0A834XJ72</accession>
<evidence type="ECO:0000259" key="4">
    <source>
        <dbReference type="PROSITE" id="PS50102"/>
    </source>
</evidence>
<dbReference type="AlphaFoldDB" id="A0A834XJ72"/>
<feature type="compositionally biased region" description="Gly residues" evidence="3">
    <location>
        <begin position="200"/>
        <end position="213"/>
    </location>
</feature>
<keyword evidence="1 2" id="KW-0694">RNA-binding</keyword>
<dbReference type="InterPro" id="IPR000504">
    <property type="entry name" value="RRM_dom"/>
</dbReference>
<evidence type="ECO:0000256" key="2">
    <source>
        <dbReference type="PROSITE-ProRule" id="PRU00176"/>
    </source>
</evidence>
<dbReference type="EMBL" id="JACMRX010000006">
    <property type="protein sequence ID" value="KAF7987986.1"/>
    <property type="molecule type" value="Genomic_DNA"/>
</dbReference>
<dbReference type="InterPro" id="IPR035979">
    <property type="entry name" value="RBD_domain_sf"/>
</dbReference>
<protein>
    <recommendedName>
        <fullName evidence="4">RRM domain-containing protein</fullName>
    </recommendedName>
</protein>
<dbReference type="OrthoDB" id="10050565at2759"/>
<dbReference type="Proteomes" id="UP000639338">
    <property type="component" value="Unassembled WGS sequence"/>
</dbReference>
<dbReference type="GO" id="GO:0003723">
    <property type="term" value="F:RNA binding"/>
    <property type="evidence" value="ECO:0007669"/>
    <property type="project" value="UniProtKB-UniRule"/>
</dbReference>
<reference evidence="5 6" key="1">
    <citation type="submission" date="2020-08" db="EMBL/GenBank/DDBJ databases">
        <title>Aphidius gifuensis genome sequencing and assembly.</title>
        <authorList>
            <person name="Du Z."/>
        </authorList>
    </citation>
    <scope>NUCLEOTIDE SEQUENCE [LARGE SCALE GENOMIC DNA]</scope>
    <source>
        <strain evidence="5">YNYX2018</strain>
        <tissue evidence="5">Adults</tissue>
    </source>
</reference>
<dbReference type="PANTHER" id="PTHR23189">
    <property type="entry name" value="RNA RECOGNITION MOTIF-CONTAINING"/>
    <property type="match status" value="1"/>
</dbReference>
<dbReference type="PROSITE" id="PS50102">
    <property type="entry name" value="RRM"/>
    <property type="match status" value="1"/>
</dbReference>
<dbReference type="InterPro" id="IPR012677">
    <property type="entry name" value="Nucleotide-bd_a/b_plait_sf"/>
</dbReference>
<dbReference type="SUPFAM" id="SSF54928">
    <property type="entry name" value="RNA-binding domain, RBD"/>
    <property type="match status" value="1"/>
</dbReference>
<proteinExistence type="predicted"/>
<feature type="region of interest" description="Disordered" evidence="3">
    <location>
        <begin position="146"/>
        <end position="232"/>
    </location>
</feature>